<evidence type="ECO:0000313" key="2">
    <source>
        <dbReference type="Proteomes" id="UP000712281"/>
    </source>
</evidence>
<proteinExistence type="predicted"/>
<name>A0A8S9J6N8_BRACR</name>
<sequence>MSFVGRLDLGGKLRPRFACGDGIGPLFRARVCVIGSDSDDRLWPKNASCEFTMSSWSRESSTDLVSAFGQLSLPGATLALLISCDGFGSDGTVRVSTFAEFPIPEDYGYELVKCAEDDGSSEASLGTVWRLSRMDVSVNRPAS</sequence>
<protein>
    <submittedName>
        <fullName evidence="1">Uncharacterized protein</fullName>
    </submittedName>
</protein>
<comment type="caution">
    <text evidence="1">The sequence shown here is derived from an EMBL/GenBank/DDBJ whole genome shotgun (WGS) entry which is preliminary data.</text>
</comment>
<evidence type="ECO:0000313" key="1">
    <source>
        <dbReference type="EMBL" id="KAF2577971.1"/>
    </source>
</evidence>
<dbReference type="EMBL" id="QGKW02001660">
    <property type="protein sequence ID" value="KAF2577971.1"/>
    <property type="molecule type" value="Genomic_DNA"/>
</dbReference>
<accession>A0A8S9J6N8</accession>
<dbReference type="Proteomes" id="UP000712281">
    <property type="component" value="Unassembled WGS sequence"/>
</dbReference>
<dbReference type="AlphaFoldDB" id="A0A8S9J6N8"/>
<organism evidence="1 2">
    <name type="scientific">Brassica cretica</name>
    <name type="common">Mustard</name>
    <dbReference type="NCBI Taxonomy" id="69181"/>
    <lineage>
        <taxon>Eukaryota</taxon>
        <taxon>Viridiplantae</taxon>
        <taxon>Streptophyta</taxon>
        <taxon>Embryophyta</taxon>
        <taxon>Tracheophyta</taxon>
        <taxon>Spermatophyta</taxon>
        <taxon>Magnoliopsida</taxon>
        <taxon>eudicotyledons</taxon>
        <taxon>Gunneridae</taxon>
        <taxon>Pentapetalae</taxon>
        <taxon>rosids</taxon>
        <taxon>malvids</taxon>
        <taxon>Brassicales</taxon>
        <taxon>Brassicaceae</taxon>
        <taxon>Brassiceae</taxon>
        <taxon>Brassica</taxon>
    </lineage>
</organism>
<gene>
    <name evidence="1" type="ORF">F2Q68_00006606</name>
</gene>
<reference evidence="1" key="1">
    <citation type="submission" date="2019-12" db="EMBL/GenBank/DDBJ databases">
        <title>Genome sequencing and annotation of Brassica cretica.</title>
        <authorList>
            <person name="Studholme D.J."/>
            <person name="Sarris P.F."/>
        </authorList>
    </citation>
    <scope>NUCLEOTIDE SEQUENCE</scope>
    <source>
        <strain evidence="1">PFS-001/15</strain>
        <tissue evidence="1">Leaf</tissue>
    </source>
</reference>